<dbReference type="RefSeq" id="WP_109246042.1">
    <property type="nucleotide sequence ID" value="NZ_BFFO01000007.1"/>
</dbReference>
<dbReference type="Gene3D" id="1.10.10.630">
    <property type="entry name" value="DnaD domain-like"/>
    <property type="match status" value="1"/>
</dbReference>
<dbReference type="Pfam" id="PF07261">
    <property type="entry name" value="DnaB_2"/>
    <property type="match status" value="1"/>
</dbReference>
<dbReference type="EMBL" id="BFFO01000007">
    <property type="protein sequence ID" value="GBG97079.1"/>
    <property type="molecule type" value="Genomic_DNA"/>
</dbReference>
<gene>
    <name evidence="4" type="primary">dnaD</name>
    <name evidence="4" type="ORF">NtB2_01216</name>
</gene>
<feature type="domain" description="DnaB/C C-terminal" evidence="3">
    <location>
        <begin position="119"/>
        <end position="182"/>
    </location>
</feature>
<dbReference type="InterPro" id="IPR036388">
    <property type="entry name" value="WH-like_DNA-bd_sf"/>
</dbReference>
<dbReference type="InterPro" id="IPR053162">
    <property type="entry name" value="DnaD"/>
</dbReference>
<dbReference type="InterPro" id="IPR006343">
    <property type="entry name" value="DnaB/C_C"/>
</dbReference>
<evidence type="ECO:0000313" key="5">
    <source>
        <dbReference type="Proteomes" id="UP000245021"/>
    </source>
</evidence>
<evidence type="ECO:0000259" key="3">
    <source>
        <dbReference type="Pfam" id="PF07261"/>
    </source>
</evidence>
<evidence type="ECO:0000313" key="4">
    <source>
        <dbReference type="EMBL" id="GBG97079.1"/>
    </source>
</evidence>
<dbReference type="Gene3D" id="1.10.10.10">
    <property type="entry name" value="Winged helix-like DNA-binding domain superfamily/Winged helix DNA-binding domain"/>
    <property type="match status" value="1"/>
</dbReference>
<dbReference type="AlphaFoldDB" id="A0A2R5HGA0"/>
<accession>A0A2R5HGA0</accession>
<reference evidence="4 5" key="1">
    <citation type="journal article" date="2018" name="Genome Announc.">
        <title>Draft Genome Sequence of Lactococcus sp. Strain NtB2 (JCM 32569), Isolated from the Gut of the Higher Termite Nasutitermes takasagoensis.</title>
        <authorList>
            <person name="Noda S."/>
            <person name="Aihara C."/>
            <person name="Yuki M."/>
            <person name="Ohkuma M."/>
        </authorList>
    </citation>
    <scope>NUCLEOTIDE SEQUENCE [LARGE SCALE GENOMIC DNA]</scope>
    <source>
        <strain evidence="4 5">NtB2</strain>
    </source>
</reference>
<comment type="similarity">
    <text evidence="1">Belongs to the DnaB/DnaD family.</text>
</comment>
<evidence type="ECO:0000256" key="2">
    <source>
        <dbReference type="SAM" id="MobiDB-lite"/>
    </source>
</evidence>
<feature type="region of interest" description="Disordered" evidence="2">
    <location>
        <begin position="184"/>
        <end position="214"/>
    </location>
</feature>
<protein>
    <submittedName>
        <fullName evidence="4">DNA replication protein DnaD</fullName>
    </submittedName>
</protein>
<evidence type="ECO:0000256" key="1">
    <source>
        <dbReference type="ARBA" id="ARBA00093462"/>
    </source>
</evidence>
<dbReference type="Proteomes" id="UP000245021">
    <property type="component" value="Unassembled WGS sequence"/>
</dbReference>
<dbReference type="SUPFAM" id="SSF158499">
    <property type="entry name" value="DnaD domain-like"/>
    <property type="match status" value="1"/>
</dbReference>
<dbReference type="InterPro" id="IPR034829">
    <property type="entry name" value="DnaD-like_sf"/>
</dbReference>
<dbReference type="NCBIfam" id="TIGR01446">
    <property type="entry name" value="DnaD_dom"/>
    <property type="match status" value="1"/>
</dbReference>
<dbReference type="OrthoDB" id="9770238at2"/>
<comment type="caution">
    <text evidence="4">The sequence shown here is derived from an EMBL/GenBank/DDBJ whole genome shotgun (WGS) entry which is preliminary data.</text>
</comment>
<sequence length="214" mass="24449">MTYYQAYQEGAIHLPKAFLDHFAGLFKNADDFLVWLYFLDNKDIAPSEIAQKINKPLAEVNQSISQLQEIGALKLTFHSNGQDMNFDVSEAFRHLDQLSGQLEGHQQAEEGDNPLSELIQAFEAEMGMITPMQQEEIQALLYEDQYEPETIRLALKEATLNRKTNFNYIKAILKNWRNDGVSASRQELKQEKNAGPEPESADNFFIPLDGPWSH</sequence>
<dbReference type="PANTHER" id="PTHR37293:SF6">
    <property type="entry name" value="DNA REPLICATION PROTEIN DNAD"/>
    <property type="match status" value="1"/>
</dbReference>
<organism evidence="4 5">
    <name type="scientific">Lactococcus termiticola</name>
    <dbReference type="NCBI Taxonomy" id="2169526"/>
    <lineage>
        <taxon>Bacteria</taxon>
        <taxon>Bacillati</taxon>
        <taxon>Bacillota</taxon>
        <taxon>Bacilli</taxon>
        <taxon>Lactobacillales</taxon>
        <taxon>Streptococcaceae</taxon>
        <taxon>Lactococcus</taxon>
    </lineage>
</organism>
<name>A0A2R5HGA0_9LACT</name>
<proteinExistence type="inferred from homology"/>
<dbReference type="PANTHER" id="PTHR37293">
    <property type="entry name" value="PHAGE REPLICATION PROTEIN-RELATED"/>
    <property type="match status" value="1"/>
</dbReference>
<keyword evidence="5" id="KW-1185">Reference proteome</keyword>